<keyword evidence="6" id="KW-0406">Ion transport</keyword>
<sequence length="170" mass="18451">MAQNGAKQPLFSGLIDPTAQTNQSNAPKGKRLSCCGAESNGNDSLPHSEFIPGKPGPRPNFKRVAMFFSAYLSIGTACFHLIRYQMKGKKTDGVLDSVYFCVVTMTTVGYGDLVPNTVTSKLLSCGFVFTGMTIVGMFLSGAAEYLVQKQEILLVKAFHVCQTADSERHR</sequence>
<evidence type="ECO:0000256" key="9">
    <source>
        <dbReference type="SAM" id="MobiDB-lite"/>
    </source>
</evidence>
<name>A0A5J5AC68_9ASTE</name>
<dbReference type="Gene3D" id="1.10.287.70">
    <property type="match status" value="1"/>
</dbReference>
<evidence type="ECO:0000256" key="4">
    <source>
        <dbReference type="ARBA" id="ARBA00022692"/>
    </source>
</evidence>
<feature type="transmembrane region" description="Helical" evidence="10">
    <location>
        <begin position="126"/>
        <end position="147"/>
    </location>
</feature>
<evidence type="ECO:0000256" key="6">
    <source>
        <dbReference type="ARBA" id="ARBA00023065"/>
    </source>
</evidence>
<evidence type="ECO:0000256" key="10">
    <source>
        <dbReference type="SAM" id="Phobius"/>
    </source>
</evidence>
<dbReference type="GO" id="GO:0005774">
    <property type="term" value="C:vacuolar membrane"/>
    <property type="evidence" value="ECO:0007669"/>
    <property type="project" value="UniProtKB-ARBA"/>
</dbReference>
<dbReference type="Pfam" id="PF07885">
    <property type="entry name" value="Ion_trans_2"/>
    <property type="match status" value="1"/>
</dbReference>
<comment type="subcellular location">
    <subcellularLocation>
        <location evidence="1">Membrane</location>
        <topology evidence="1">Multi-pass membrane protein</topology>
    </subcellularLocation>
</comment>
<organism evidence="12 13">
    <name type="scientific">Nyssa sinensis</name>
    <dbReference type="NCBI Taxonomy" id="561372"/>
    <lineage>
        <taxon>Eukaryota</taxon>
        <taxon>Viridiplantae</taxon>
        <taxon>Streptophyta</taxon>
        <taxon>Embryophyta</taxon>
        <taxon>Tracheophyta</taxon>
        <taxon>Spermatophyta</taxon>
        <taxon>Magnoliopsida</taxon>
        <taxon>eudicotyledons</taxon>
        <taxon>Gunneridae</taxon>
        <taxon>Pentapetalae</taxon>
        <taxon>asterids</taxon>
        <taxon>Cornales</taxon>
        <taxon>Nyssaceae</taxon>
        <taxon>Nyssa</taxon>
    </lineage>
</organism>
<dbReference type="InterPro" id="IPR013099">
    <property type="entry name" value="K_chnl_dom"/>
</dbReference>
<dbReference type="PANTHER" id="PTHR11003:SF334">
    <property type="entry name" value="FI03418P"/>
    <property type="match status" value="1"/>
</dbReference>
<accession>A0A5J5AC68</accession>
<comment type="similarity">
    <text evidence="2">Belongs to the two pore domain potassium channel (TC 1.A.1.7) family.</text>
</comment>
<dbReference type="GO" id="GO:0030322">
    <property type="term" value="P:stabilization of membrane potential"/>
    <property type="evidence" value="ECO:0007669"/>
    <property type="project" value="TreeGrafter"/>
</dbReference>
<feature type="domain" description="Potassium channel" evidence="11">
    <location>
        <begin position="68"/>
        <end position="147"/>
    </location>
</feature>
<reference evidence="12 13" key="1">
    <citation type="submission" date="2019-09" db="EMBL/GenBank/DDBJ databases">
        <title>A chromosome-level genome assembly of the Chinese tupelo Nyssa sinensis.</title>
        <authorList>
            <person name="Yang X."/>
            <person name="Kang M."/>
            <person name="Yang Y."/>
            <person name="Xiong H."/>
            <person name="Wang M."/>
            <person name="Zhang Z."/>
            <person name="Wang Z."/>
            <person name="Wu H."/>
            <person name="Ma T."/>
            <person name="Liu J."/>
            <person name="Xi Z."/>
        </authorList>
    </citation>
    <scope>NUCLEOTIDE SEQUENCE [LARGE SCALE GENOMIC DNA]</scope>
    <source>
        <strain evidence="12">J267</strain>
        <tissue evidence="12">Leaf</tissue>
    </source>
</reference>
<evidence type="ECO:0000259" key="11">
    <source>
        <dbReference type="Pfam" id="PF07885"/>
    </source>
</evidence>
<evidence type="ECO:0000313" key="12">
    <source>
        <dbReference type="EMBL" id="KAA8527057.1"/>
    </source>
</evidence>
<keyword evidence="5 10" id="KW-1133">Transmembrane helix</keyword>
<evidence type="ECO:0000256" key="8">
    <source>
        <dbReference type="ARBA" id="ARBA00023303"/>
    </source>
</evidence>
<dbReference type="SUPFAM" id="SSF81324">
    <property type="entry name" value="Voltage-gated potassium channels"/>
    <property type="match status" value="1"/>
</dbReference>
<keyword evidence="7 10" id="KW-0472">Membrane</keyword>
<evidence type="ECO:0000256" key="7">
    <source>
        <dbReference type="ARBA" id="ARBA00023136"/>
    </source>
</evidence>
<feature type="transmembrane region" description="Helical" evidence="10">
    <location>
        <begin position="64"/>
        <end position="82"/>
    </location>
</feature>
<dbReference type="PANTHER" id="PTHR11003">
    <property type="entry name" value="POTASSIUM CHANNEL, SUBFAMILY K"/>
    <property type="match status" value="1"/>
</dbReference>
<evidence type="ECO:0000256" key="1">
    <source>
        <dbReference type="ARBA" id="ARBA00004141"/>
    </source>
</evidence>
<dbReference type="GO" id="GO:0015271">
    <property type="term" value="F:outward rectifier potassium channel activity"/>
    <property type="evidence" value="ECO:0007669"/>
    <property type="project" value="TreeGrafter"/>
</dbReference>
<protein>
    <recommendedName>
        <fullName evidence="11">Potassium channel domain-containing protein</fullName>
    </recommendedName>
</protein>
<keyword evidence="13" id="KW-1185">Reference proteome</keyword>
<feature type="transmembrane region" description="Helical" evidence="10">
    <location>
        <begin position="94"/>
        <end position="114"/>
    </location>
</feature>
<evidence type="ECO:0000256" key="2">
    <source>
        <dbReference type="ARBA" id="ARBA00010159"/>
    </source>
</evidence>
<feature type="region of interest" description="Disordered" evidence="9">
    <location>
        <begin position="1"/>
        <end position="33"/>
    </location>
</feature>
<dbReference type="Proteomes" id="UP000325577">
    <property type="component" value="Linkage Group LG3"/>
</dbReference>
<evidence type="ECO:0000256" key="5">
    <source>
        <dbReference type="ARBA" id="ARBA00022989"/>
    </source>
</evidence>
<dbReference type="OrthoDB" id="415460at2759"/>
<keyword evidence="8" id="KW-0407">Ion channel</keyword>
<dbReference type="AlphaFoldDB" id="A0A5J5AC68"/>
<evidence type="ECO:0000313" key="13">
    <source>
        <dbReference type="Proteomes" id="UP000325577"/>
    </source>
</evidence>
<gene>
    <name evidence="12" type="ORF">F0562_008714</name>
</gene>
<dbReference type="InterPro" id="IPR003280">
    <property type="entry name" value="2pore_dom_K_chnl"/>
</dbReference>
<dbReference type="EMBL" id="CM018046">
    <property type="protein sequence ID" value="KAA8527057.1"/>
    <property type="molecule type" value="Genomic_DNA"/>
</dbReference>
<dbReference type="GO" id="GO:0005886">
    <property type="term" value="C:plasma membrane"/>
    <property type="evidence" value="ECO:0007669"/>
    <property type="project" value="TreeGrafter"/>
</dbReference>
<proteinExistence type="inferred from homology"/>
<evidence type="ECO:0000256" key="3">
    <source>
        <dbReference type="ARBA" id="ARBA00022448"/>
    </source>
</evidence>
<dbReference type="GO" id="GO:0022841">
    <property type="term" value="F:potassium ion leak channel activity"/>
    <property type="evidence" value="ECO:0007669"/>
    <property type="project" value="TreeGrafter"/>
</dbReference>
<keyword evidence="3" id="KW-0813">Transport</keyword>
<keyword evidence="4 10" id="KW-0812">Transmembrane</keyword>